<evidence type="ECO:0000313" key="4">
    <source>
        <dbReference type="EMBL" id="KAH9838992.1"/>
    </source>
</evidence>
<evidence type="ECO:0000256" key="1">
    <source>
        <dbReference type="SAM" id="MobiDB-lite"/>
    </source>
</evidence>
<dbReference type="PANTHER" id="PTHR32026:SF10">
    <property type="entry name" value="METHYLTRANSFERASE-LIKE PROTEIN 24-RELATED"/>
    <property type="match status" value="1"/>
</dbReference>
<dbReference type="GeneID" id="71999617"/>
<dbReference type="Pfam" id="PF13383">
    <property type="entry name" value="Methyltransf_22"/>
    <property type="match status" value="1"/>
</dbReference>
<reference evidence="4 5" key="1">
    <citation type="journal article" date="2021" name="Environ. Microbiol.">
        <title>Gene family expansions and transcriptome signatures uncover fungal adaptations to wood decay.</title>
        <authorList>
            <person name="Hage H."/>
            <person name="Miyauchi S."/>
            <person name="Viragh M."/>
            <person name="Drula E."/>
            <person name="Min B."/>
            <person name="Chaduli D."/>
            <person name="Navarro D."/>
            <person name="Favel A."/>
            <person name="Norest M."/>
            <person name="Lesage-Meessen L."/>
            <person name="Balint B."/>
            <person name="Merenyi Z."/>
            <person name="de Eugenio L."/>
            <person name="Morin E."/>
            <person name="Martinez A.T."/>
            <person name="Baldrian P."/>
            <person name="Stursova M."/>
            <person name="Martinez M.J."/>
            <person name="Novotny C."/>
            <person name="Magnuson J.K."/>
            <person name="Spatafora J.W."/>
            <person name="Maurice S."/>
            <person name="Pangilinan J."/>
            <person name="Andreopoulos W."/>
            <person name="LaButti K."/>
            <person name="Hundley H."/>
            <person name="Na H."/>
            <person name="Kuo A."/>
            <person name="Barry K."/>
            <person name="Lipzen A."/>
            <person name="Henrissat B."/>
            <person name="Riley R."/>
            <person name="Ahrendt S."/>
            <person name="Nagy L.G."/>
            <person name="Grigoriev I.V."/>
            <person name="Martin F."/>
            <person name="Rosso M.N."/>
        </authorList>
    </citation>
    <scope>NUCLEOTIDE SEQUENCE [LARGE SCALE GENOMIC DNA]</scope>
    <source>
        <strain evidence="4 5">CIRM-BRFM 1785</strain>
    </source>
</reference>
<dbReference type="PANTHER" id="PTHR32026">
    <property type="entry name" value="METHYLTRANSFERASE-LIKE PROTEIN 24"/>
    <property type="match status" value="1"/>
</dbReference>
<organism evidence="4 5">
    <name type="scientific">Rhodofomes roseus</name>
    <dbReference type="NCBI Taxonomy" id="34475"/>
    <lineage>
        <taxon>Eukaryota</taxon>
        <taxon>Fungi</taxon>
        <taxon>Dikarya</taxon>
        <taxon>Basidiomycota</taxon>
        <taxon>Agaricomycotina</taxon>
        <taxon>Agaricomycetes</taxon>
        <taxon>Polyporales</taxon>
        <taxon>Rhodofomes</taxon>
    </lineage>
</organism>
<feature type="domain" description="Methyltransferase" evidence="3">
    <location>
        <begin position="93"/>
        <end position="242"/>
    </location>
</feature>
<dbReference type="GO" id="GO:0008168">
    <property type="term" value="F:methyltransferase activity"/>
    <property type="evidence" value="ECO:0007669"/>
    <property type="project" value="UniProtKB-KW"/>
</dbReference>
<evidence type="ECO:0000313" key="5">
    <source>
        <dbReference type="Proteomes" id="UP000814176"/>
    </source>
</evidence>
<dbReference type="InterPro" id="IPR026913">
    <property type="entry name" value="METTL24"/>
</dbReference>
<feature type="signal peptide" evidence="2">
    <location>
        <begin position="1"/>
        <end position="33"/>
    </location>
</feature>
<dbReference type="InterPro" id="IPR025714">
    <property type="entry name" value="Methyltranfer_dom"/>
</dbReference>
<evidence type="ECO:0000259" key="3">
    <source>
        <dbReference type="Pfam" id="PF13383"/>
    </source>
</evidence>
<proteinExistence type="predicted"/>
<feature type="compositionally biased region" description="Pro residues" evidence="1">
    <location>
        <begin position="246"/>
        <end position="265"/>
    </location>
</feature>
<feature type="region of interest" description="Disordered" evidence="1">
    <location>
        <begin position="242"/>
        <end position="265"/>
    </location>
</feature>
<name>A0ABQ8KL06_9APHY</name>
<accession>A0ABQ8KL06</accession>
<feature type="chain" id="PRO_5047520351" evidence="2">
    <location>
        <begin position="34"/>
        <end position="349"/>
    </location>
</feature>
<dbReference type="EMBL" id="JADCUA010000006">
    <property type="protein sequence ID" value="KAH9838992.1"/>
    <property type="molecule type" value="Genomic_DNA"/>
</dbReference>
<keyword evidence="5" id="KW-1185">Reference proteome</keyword>
<dbReference type="GO" id="GO:0032259">
    <property type="term" value="P:methylation"/>
    <property type="evidence" value="ECO:0007669"/>
    <property type="project" value="UniProtKB-KW"/>
</dbReference>
<gene>
    <name evidence="4" type="ORF">C8Q71DRAFT_489357</name>
</gene>
<comment type="caution">
    <text evidence="4">The sequence shown here is derived from an EMBL/GenBank/DDBJ whole genome shotgun (WGS) entry which is preliminary data.</text>
</comment>
<dbReference type="Proteomes" id="UP000814176">
    <property type="component" value="Unassembled WGS sequence"/>
</dbReference>
<keyword evidence="2" id="KW-0732">Signal</keyword>
<keyword evidence="4" id="KW-0489">Methyltransferase</keyword>
<dbReference type="RefSeq" id="XP_047780747.1">
    <property type="nucleotide sequence ID" value="XM_047918885.1"/>
</dbReference>
<keyword evidence="4" id="KW-0808">Transferase</keyword>
<evidence type="ECO:0000256" key="2">
    <source>
        <dbReference type="SAM" id="SignalP"/>
    </source>
</evidence>
<protein>
    <submittedName>
        <fullName evidence="4">Methyltransferase domain-containing protein</fullName>
    </submittedName>
</protein>
<sequence length="349" mass="39211">MAPAASAKHFIARHPRYSTLLALVLVGLLFVYAQGPPDPPYFNKHNPLKTWISEEDRRYQQTLREREGMVRKWGPTPDRVQAFPPQDDFYTLWDFYIPSFRCPHRVERVGALGDGGKWVCGLERIAQQDSCVIYSFGINNESSFEAALLRAAPRCQVWGYDFSVPNFGPEITEDYSLRSRSHFKSWGLGSADNYGPDANPPFYTLQTLMAMNGHSFIDILKVDIEGAEFDALASFLTHHIAQAAKRPPPPPPPSNPHAPPPPPSPMLPLLPIGQLQIELHARSGSGHDTFAAFNSWWESLEAAGLRPFFAEPNLVYVNLVRGVRPDLVEYSLLNIRGDHALVSDRYIAF</sequence>